<reference evidence="1" key="1">
    <citation type="submission" date="2021-01" db="EMBL/GenBank/DDBJ databases">
        <title>Whole genome shotgun sequence of Rugosimonospora africana NBRC 104875.</title>
        <authorList>
            <person name="Komaki H."/>
            <person name="Tamura T."/>
        </authorList>
    </citation>
    <scope>NUCLEOTIDE SEQUENCE</scope>
    <source>
        <strain evidence="1">NBRC 104875</strain>
    </source>
</reference>
<sequence length="83" mass="9042">MSMPESSMAIVNVDPEDAPTLGVGMETIAAATPQPNTAAASRRRRPGRVGRVPVPTLIWSISFNCHSRVRLRDQSLQSLPAWM</sequence>
<evidence type="ECO:0000313" key="1">
    <source>
        <dbReference type="EMBL" id="GIH15296.1"/>
    </source>
</evidence>
<name>A0A8J3VR86_9ACTN</name>
<dbReference type="AlphaFoldDB" id="A0A8J3VR86"/>
<gene>
    <name evidence="1" type="ORF">Raf01_34680</name>
</gene>
<organism evidence="1 2">
    <name type="scientific">Rugosimonospora africana</name>
    <dbReference type="NCBI Taxonomy" id="556532"/>
    <lineage>
        <taxon>Bacteria</taxon>
        <taxon>Bacillati</taxon>
        <taxon>Actinomycetota</taxon>
        <taxon>Actinomycetes</taxon>
        <taxon>Micromonosporales</taxon>
        <taxon>Micromonosporaceae</taxon>
        <taxon>Rugosimonospora</taxon>
    </lineage>
</organism>
<evidence type="ECO:0000313" key="2">
    <source>
        <dbReference type="Proteomes" id="UP000642748"/>
    </source>
</evidence>
<keyword evidence="2" id="KW-1185">Reference proteome</keyword>
<dbReference type="Proteomes" id="UP000642748">
    <property type="component" value="Unassembled WGS sequence"/>
</dbReference>
<dbReference type="EMBL" id="BONZ01000032">
    <property type="protein sequence ID" value="GIH15296.1"/>
    <property type="molecule type" value="Genomic_DNA"/>
</dbReference>
<proteinExistence type="predicted"/>
<protein>
    <submittedName>
        <fullName evidence="1">Uncharacterized protein</fullName>
    </submittedName>
</protein>
<comment type="caution">
    <text evidence="1">The sequence shown here is derived from an EMBL/GenBank/DDBJ whole genome shotgun (WGS) entry which is preliminary data.</text>
</comment>
<accession>A0A8J3VR86</accession>